<dbReference type="Gene3D" id="3.30.70.100">
    <property type="match status" value="1"/>
</dbReference>
<dbReference type="PATRIC" id="fig|1121477.3.peg.1648"/>
<feature type="domain" description="Rhodanese" evidence="2">
    <location>
        <begin position="134"/>
        <end position="228"/>
    </location>
</feature>
<dbReference type="PANTHER" id="PTHR43268:SF3">
    <property type="entry name" value="RHODANESE-LIKE DOMAIN-CONTAINING PROTEIN 7-RELATED"/>
    <property type="match status" value="1"/>
</dbReference>
<comment type="similarity">
    <text evidence="1">Belongs to the TrhO family.</text>
</comment>
<evidence type="ECO:0000259" key="2">
    <source>
        <dbReference type="PROSITE" id="PS50206"/>
    </source>
</evidence>
<dbReference type="Pfam" id="PF17773">
    <property type="entry name" value="UPF0176_N"/>
    <property type="match status" value="1"/>
</dbReference>
<comment type="function">
    <text evidence="1">Catalyzes oxygen-dependent 5-hydroxyuridine (ho5U) modification at position 34 in tRNAs.</text>
</comment>
<dbReference type="SUPFAM" id="SSF52821">
    <property type="entry name" value="Rhodanese/Cell cycle control phosphatase"/>
    <property type="match status" value="1"/>
</dbReference>
<dbReference type="HAMAP" id="MF_00469">
    <property type="entry name" value="TrhO"/>
    <property type="match status" value="1"/>
</dbReference>
<dbReference type="NCBIfam" id="NF001136">
    <property type="entry name" value="PRK00142.1-4"/>
    <property type="match status" value="1"/>
</dbReference>
<dbReference type="Gene3D" id="3.40.250.10">
    <property type="entry name" value="Rhodanese-like domain"/>
    <property type="match status" value="1"/>
</dbReference>
<dbReference type="EC" id="1.14.-.-" evidence="1"/>
<organism evidence="3 5">
    <name type="scientific">Devosia limi DSM 17137</name>
    <dbReference type="NCBI Taxonomy" id="1121477"/>
    <lineage>
        <taxon>Bacteria</taxon>
        <taxon>Pseudomonadati</taxon>
        <taxon>Pseudomonadota</taxon>
        <taxon>Alphaproteobacteria</taxon>
        <taxon>Hyphomicrobiales</taxon>
        <taxon>Devosiaceae</taxon>
        <taxon>Devosia</taxon>
    </lineage>
</organism>
<dbReference type="AlphaFoldDB" id="A0A0F5LVF9"/>
<dbReference type="GO" id="GO:0016705">
    <property type="term" value="F:oxidoreductase activity, acting on paired donors, with incorporation or reduction of molecular oxygen"/>
    <property type="evidence" value="ECO:0007669"/>
    <property type="project" value="UniProtKB-UniRule"/>
</dbReference>
<dbReference type="PROSITE" id="PS50206">
    <property type="entry name" value="RHODANESE_3"/>
    <property type="match status" value="1"/>
</dbReference>
<dbReference type="InterPro" id="IPR001763">
    <property type="entry name" value="Rhodanese-like_dom"/>
</dbReference>
<evidence type="ECO:0000313" key="6">
    <source>
        <dbReference type="Proteomes" id="UP000184533"/>
    </source>
</evidence>
<dbReference type="PANTHER" id="PTHR43268">
    <property type="entry name" value="THIOSULFATE SULFURTRANSFERASE/RHODANESE-LIKE DOMAIN-CONTAINING PROTEIN 2"/>
    <property type="match status" value="1"/>
</dbReference>
<dbReference type="OrthoDB" id="9778326at2"/>
<dbReference type="Proteomes" id="UP000033608">
    <property type="component" value="Unassembled WGS sequence"/>
</dbReference>
<keyword evidence="5" id="KW-1185">Reference proteome</keyword>
<dbReference type="Proteomes" id="UP000184533">
    <property type="component" value="Unassembled WGS sequence"/>
</dbReference>
<dbReference type="RefSeq" id="WP_046133904.1">
    <property type="nucleotide sequence ID" value="NZ_FQVC01000012.1"/>
</dbReference>
<dbReference type="CDD" id="cd01518">
    <property type="entry name" value="RHOD_YceA"/>
    <property type="match status" value="1"/>
</dbReference>
<dbReference type="SMART" id="SM00450">
    <property type="entry name" value="RHOD"/>
    <property type="match status" value="1"/>
</dbReference>
<dbReference type="EMBL" id="FQVC01000012">
    <property type="protein sequence ID" value="SHF73701.1"/>
    <property type="molecule type" value="Genomic_DNA"/>
</dbReference>
<dbReference type="InterPro" id="IPR020936">
    <property type="entry name" value="TrhO"/>
</dbReference>
<dbReference type="EMBL" id="LAJF01000038">
    <property type="protein sequence ID" value="KKB86323.1"/>
    <property type="molecule type" value="Genomic_DNA"/>
</dbReference>
<keyword evidence="1" id="KW-0560">Oxidoreductase</keyword>
<gene>
    <name evidence="1" type="primary">trhO</name>
    <name evidence="4" type="ORF">SAMN02745223_03443</name>
    <name evidence="3" type="ORF">VW29_02965</name>
</gene>
<reference evidence="4 6" key="2">
    <citation type="submission" date="2016-11" db="EMBL/GenBank/DDBJ databases">
        <authorList>
            <person name="Jaros S."/>
            <person name="Januszkiewicz K."/>
            <person name="Wedrychowicz H."/>
        </authorList>
    </citation>
    <scope>NUCLEOTIDE SEQUENCE [LARGE SCALE GENOMIC DNA]</scope>
    <source>
        <strain evidence="4 6">DSM 17137</strain>
    </source>
</reference>
<proteinExistence type="inferred from homology"/>
<keyword evidence="1" id="KW-0819">tRNA processing</keyword>
<evidence type="ECO:0000313" key="4">
    <source>
        <dbReference type="EMBL" id="SHF73701.1"/>
    </source>
</evidence>
<comment type="catalytic activity">
    <reaction evidence="1">
        <text>uridine(34) in tRNA + AH2 + O2 = 5-hydroxyuridine(34) in tRNA + A + H2O</text>
        <dbReference type="Rhea" id="RHEA:64224"/>
        <dbReference type="Rhea" id="RHEA-COMP:11727"/>
        <dbReference type="Rhea" id="RHEA-COMP:13381"/>
        <dbReference type="ChEBI" id="CHEBI:13193"/>
        <dbReference type="ChEBI" id="CHEBI:15377"/>
        <dbReference type="ChEBI" id="CHEBI:15379"/>
        <dbReference type="ChEBI" id="CHEBI:17499"/>
        <dbReference type="ChEBI" id="CHEBI:65315"/>
        <dbReference type="ChEBI" id="CHEBI:136877"/>
    </reaction>
</comment>
<reference evidence="3 5" key="1">
    <citation type="submission" date="2015-03" db="EMBL/GenBank/DDBJ databases">
        <authorList>
            <person name="Hassan Y.I."/>
            <person name="Lepp D."/>
            <person name="Zhou T."/>
        </authorList>
    </citation>
    <scope>NUCLEOTIDE SEQUENCE [LARGE SCALE GENOMIC DNA]</scope>
    <source>
        <strain evidence="3 5">DSM 17137</strain>
    </source>
</reference>
<dbReference type="GO" id="GO:0006400">
    <property type="term" value="P:tRNA modification"/>
    <property type="evidence" value="ECO:0007669"/>
    <property type="project" value="UniProtKB-UniRule"/>
</dbReference>
<evidence type="ECO:0000256" key="1">
    <source>
        <dbReference type="HAMAP-Rule" id="MF_00469"/>
    </source>
</evidence>
<dbReference type="InterPro" id="IPR036873">
    <property type="entry name" value="Rhodanese-like_dom_sf"/>
</dbReference>
<accession>A0A0F5LVF9</accession>
<name>A0A0F5LVF9_9HYPH</name>
<protein>
    <recommendedName>
        <fullName evidence="1">tRNA uridine(34) hydroxylase</fullName>
        <ecNumber evidence="1">1.14.-.-</ecNumber>
    </recommendedName>
    <alternativeName>
        <fullName evidence="1">tRNA hydroxylation protein O</fullName>
    </alternativeName>
</protein>
<evidence type="ECO:0000313" key="3">
    <source>
        <dbReference type="EMBL" id="KKB86323.1"/>
    </source>
</evidence>
<evidence type="ECO:0000313" key="5">
    <source>
        <dbReference type="Proteomes" id="UP000033608"/>
    </source>
</evidence>
<dbReference type="Pfam" id="PF00581">
    <property type="entry name" value="Rhodanese"/>
    <property type="match status" value="1"/>
</dbReference>
<dbReference type="STRING" id="1121477.SAMN02745223_03443"/>
<sequence>MTNLPQADVPYKVMAIYKFADLPDAPALQPLLATFCCAHDIRGTLILAPEGINGTVAGTADAIDALETYLLTGPDFAGRLAGAEIKFSHASAMPFLRMKVRLKSEIVTLRAPEANPARLVGTYVEPEDWNALIDRNDVVLVDTRNDYEVGLGTFARALDPATQSFTEFKDYVAENLDPARDKKVAMFCTGGIRCEKASSYLLSQGFEEVFHLKGGILKYLEQVPEADSRFAGECFVFDERVSVGHGLVEGDATLCRACRHPLTAADRADPAYHEGIACPHCVGDTAKHAAATERQRQMDLAKSRGLAHLGDDAARLAAEAKARKRQIAEESRARNQSS</sequence>
<dbReference type="InterPro" id="IPR040503">
    <property type="entry name" value="TRHO_N"/>
</dbReference>